<accession>A0A0U3LV21</accession>
<comment type="caution">
    <text evidence="1">The sequence shown here is derived from an EMBL/GenBank/DDBJ whole genome shotgun (WGS) entry which is preliminary data.</text>
</comment>
<gene>
    <name evidence="1" type="ORF">CJD00_08300</name>
</gene>
<dbReference type="EMBL" id="AACDUL010000018">
    <property type="protein sequence ID" value="EAK1510248.1"/>
    <property type="molecule type" value="Genomic_DNA"/>
</dbReference>
<evidence type="ECO:0000313" key="2">
    <source>
        <dbReference type="Proteomes" id="UP000361993"/>
    </source>
</evidence>
<organism evidence="1 2">
    <name type="scientific">Campylobacter coli</name>
    <dbReference type="NCBI Taxonomy" id="195"/>
    <lineage>
        <taxon>Bacteria</taxon>
        <taxon>Pseudomonadati</taxon>
        <taxon>Campylobacterota</taxon>
        <taxon>Epsilonproteobacteria</taxon>
        <taxon>Campylobacterales</taxon>
        <taxon>Campylobacteraceae</taxon>
        <taxon>Campylobacter</taxon>
    </lineage>
</organism>
<sequence length="71" mass="8400">MNIVDLVKTIESIENPQNLKIIREGACFYMCLGENKKYFYFFKANSKNKESLPYTLTLDDLKSDEWKILKD</sequence>
<name>A0A0U3LV21_CAMCO</name>
<dbReference type="Proteomes" id="UP000361993">
    <property type="component" value="Unassembled WGS sequence"/>
</dbReference>
<dbReference type="KEGG" id="ccoo:ATE51_02530"/>
<dbReference type="KEGG" id="ccoo:ATE51_02956"/>
<evidence type="ECO:0000313" key="1">
    <source>
        <dbReference type="EMBL" id="EAK1510248.1"/>
    </source>
</evidence>
<proteinExistence type="predicted"/>
<reference evidence="1 2" key="1">
    <citation type="submission" date="2018-05" db="EMBL/GenBank/DDBJ databases">
        <authorList>
            <consortium name="GenomeTrakr network: Whole genome sequencing for foodborne pathogen traceback"/>
        </authorList>
    </citation>
    <scope>NUCLEOTIDE SEQUENCE [LARGE SCALE GENOMIC DNA]</scope>
    <source>
        <strain evidence="1 2">NC_C6016</strain>
    </source>
</reference>
<dbReference type="STRING" id="195.ATE51_02530"/>
<protein>
    <submittedName>
        <fullName evidence="1">Uncharacterized protein</fullName>
    </submittedName>
</protein>
<dbReference type="AlphaFoldDB" id="A0A0U3LV21"/>
<dbReference type="RefSeq" id="WP_002800915.1">
    <property type="nucleotide sequence ID" value="NZ_AP028409.1"/>
</dbReference>